<organism evidence="1 2">
    <name type="scientific">Diphasiastrum complanatum</name>
    <name type="common">Issler's clubmoss</name>
    <name type="synonym">Lycopodium complanatum</name>
    <dbReference type="NCBI Taxonomy" id="34168"/>
    <lineage>
        <taxon>Eukaryota</taxon>
        <taxon>Viridiplantae</taxon>
        <taxon>Streptophyta</taxon>
        <taxon>Embryophyta</taxon>
        <taxon>Tracheophyta</taxon>
        <taxon>Lycopodiopsida</taxon>
        <taxon>Lycopodiales</taxon>
        <taxon>Lycopodiaceae</taxon>
        <taxon>Lycopodioideae</taxon>
        <taxon>Diphasiastrum</taxon>
    </lineage>
</organism>
<dbReference type="Proteomes" id="UP001162992">
    <property type="component" value="Chromosome 4"/>
</dbReference>
<name>A0ACC2DVL5_DIPCM</name>
<protein>
    <submittedName>
        <fullName evidence="1">Uncharacterized protein</fullName>
    </submittedName>
</protein>
<evidence type="ECO:0000313" key="2">
    <source>
        <dbReference type="Proteomes" id="UP001162992"/>
    </source>
</evidence>
<comment type="caution">
    <text evidence="1">The sequence shown here is derived from an EMBL/GenBank/DDBJ whole genome shotgun (WGS) entry which is preliminary data.</text>
</comment>
<gene>
    <name evidence="1" type="ORF">O6H91_04G030400</name>
</gene>
<sequence length="398" mass="43070">MATDDVPAAPSNPTAAGALHCKRYNLSNTIQASFGKPGDPDYVFSIAANGDKSRMAVSLSTHAIKTYSPFSGQFVGECLGHSSTISEIAFPDSSSPHMLCSSSADGTIRAWDIRTHKQVVVLKSSLSSSELWSFSVGGSSGNLFAAGGRAQVLCWDWRTKQQLACLEDCHTEDVTQVRFHPVRKEKLISASVDGLMCTFDTKGDINDEDGMESVSSVGTSIAKVGFYGPSFERLWCLTHIETLSIWNFEDATLEADFGDTRTKASMNWSLSPVNYNIDCLYLPAAESLWLVAGTLEGSIGYFPVQYSGNSSNTYSSAGAIGPVSSVLEGGHSAVVRAVWSPLEAGLAAQQDLFCWTGGEDGRLCSWSKEQTAVNSNAWVSSRLVFKRDKRMKQRHSPY</sequence>
<reference evidence="2" key="1">
    <citation type="journal article" date="2024" name="Proc. Natl. Acad. Sci. U.S.A.">
        <title>Extraordinary preservation of gene collinearity over three hundred million years revealed in homosporous lycophytes.</title>
        <authorList>
            <person name="Li C."/>
            <person name="Wickell D."/>
            <person name="Kuo L.Y."/>
            <person name="Chen X."/>
            <person name="Nie B."/>
            <person name="Liao X."/>
            <person name="Peng D."/>
            <person name="Ji J."/>
            <person name="Jenkins J."/>
            <person name="Williams M."/>
            <person name="Shu S."/>
            <person name="Plott C."/>
            <person name="Barry K."/>
            <person name="Rajasekar S."/>
            <person name="Grimwood J."/>
            <person name="Han X."/>
            <person name="Sun S."/>
            <person name="Hou Z."/>
            <person name="He W."/>
            <person name="Dai G."/>
            <person name="Sun C."/>
            <person name="Schmutz J."/>
            <person name="Leebens-Mack J.H."/>
            <person name="Li F.W."/>
            <person name="Wang L."/>
        </authorList>
    </citation>
    <scope>NUCLEOTIDE SEQUENCE [LARGE SCALE GENOMIC DNA]</scope>
    <source>
        <strain evidence="2">cv. PW_Plant_1</strain>
    </source>
</reference>
<dbReference type="EMBL" id="CM055095">
    <property type="protein sequence ID" value="KAJ7558246.1"/>
    <property type="molecule type" value="Genomic_DNA"/>
</dbReference>
<proteinExistence type="predicted"/>
<evidence type="ECO:0000313" key="1">
    <source>
        <dbReference type="EMBL" id="KAJ7558246.1"/>
    </source>
</evidence>
<accession>A0ACC2DVL5</accession>
<keyword evidence="2" id="KW-1185">Reference proteome</keyword>